<dbReference type="SUPFAM" id="SSF54001">
    <property type="entry name" value="Cysteine proteinases"/>
    <property type="match status" value="1"/>
</dbReference>
<dbReference type="PANTHER" id="PTHR12411">
    <property type="entry name" value="CYSTEINE PROTEASE FAMILY C1-RELATED"/>
    <property type="match status" value="1"/>
</dbReference>
<dbReference type="Gene3D" id="3.90.70.10">
    <property type="entry name" value="Cysteine proteinases"/>
    <property type="match status" value="1"/>
</dbReference>
<dbReference type="PROSITE" id="PS00139">
    <property type="entry name" value="THIOL_PROTEASE_CYS"/>
    <property type="match status" value="1"/>
</dbReference>
<dbReference type="SMART" id="SM00848">
    <property type="entry name" value="Inhibitor_I29"/>
    <property type="match status" value="1"/>
</dbReference>
<evidence type="ECO:0000313" key="8">
    <source>
        <dbReference type="Proteomes" id="UP001165060"/>
    </source>
</evidence>
<reference evidence="7 8" key="1">
    <citation type="journal article" date="2023" name="Commun. Biol.">
        <title>Genome analysis of Parmales, the sister group of diatoms, reveals the evolutionary specialization of diatoms from phago-mixotrophs to photoautotrophs.</title>
        <authorList>
            <person name="Ban H."/>
            <person name="Sato S."/>
            <person name="Yoshikawa S."/>
            <person name="Yamada K."/>
            <person name="Nakamura Y."/>
            <person name="Ichinomiya M."/>
            <person name="Sato N."/>
            <person name="Blanc-Mathieu R."/>
            <person name="Endo H."/>
            <person name="Kuwata A."/>
            <person name="Ogata H."/>
        </authorList>
    </citation>
    <scope>NUCLEOTIDE SEQUENCE [LARGE SCALE GENOMIC DNA]</scope>
</reference>
<dbReference type="PROSITE" id="PS00640">
    <property type="entry name" value="THIOL_PROTEASE_ASN"/>
    <property type="match status" value="1"/>
</dbReference>
<sequence>MKLPLLSLLLPLARASLLSSFSDWVSTLPSISVVVSVRRSDSARFDAWASSYGISIPAPERARRLSIWLETDEFIEGHNKGHNEGGSSFAVKHNAMSHLSRDEFAELHRIGAHARPQPPKAASLLGDLATGKIMDRGAAAPALAHTLRVGSVVREAEEALLLPSLPSRSLSWVDEGAVTPVKNQGSCGSCWAFSAVGAIEGAFAIRTGELAAFSEQQLVDCDDSDMGCSGGLMDYAFEWEGREGGLCTEADYPYEGVQGSCMDMGCDFVSGSDVFEFADVDPNSSKALLRAVNKQPVSVAIDANSMGFRFYSTGVFDGPCGTGLDHGVLAVGFGKLRDDGEEMTSAEIEEEEEEGRPHPWAQGNAYWLVKNSWDVTWGDGGYIRMARETGADGEGVPGQCGILLSASYPSVE</sequence>
<organism evidence="7 8">
    <name type="scientific">Tetraparma gracilis</name>
    <dbReference type="NCBI Taxonomy" id="2962635"/>
    <lineage>
        <taxon>Eukaryota</taxon>
        <taxon>Sar</taxon>
        <taxon>Stramenopiles</taxon>
        <taxon>Ochrophyta</taxon>
        <taxon>Bolidophyceae</taxon>
        <taxon>Parmales</taxon>
        <taxon>Triparmaceae</taxon>
        <taxon>Tetraparma</taxon>
    </lineage>
</organism>
<comment type="caution">
    <text evidence="7">The sequence shown here is derived from an EMBL/GenBank/DDBJ whole genome shotgun (WGS) entry which is preliminary data.</text>
</comment>
<evidence type="ECO:0000259" key="6">
    <source>
        <dbReference type="SMART" id="SM00848"/>
    </source>
</evidence>
<dbReference type="InterPro" id="IPR038765">
    <property type="entry name" value="Papain-like_cys_pep_sf"/>
</dbReference>
<feature type="domain" description="Cathepsin propeptide inhibitor" evidence="6">
    <location>
        <begin position="45"/>
        <end position="104"/>
    </location>
</feature>
<dbReference type="PRINTS" id="PR00705">
    <property type="entry name" value="PAPAIN"/>
</dbReference>
<evidence type="ECO:0000256" key="4">
    <source>
        <dbReference type="SAM" id="SignalP"/>
    </source>
</evidence>
<keyword evidence="3" id="KW-1015">Disulfide bond</keyword>
<proteinExistence type="inferred from homology"/>
<dbReference type="SMART" id="SM00645">
    <property type="entry name" value="Pept_C1"/>
    <property type="match status" value="1"/>
</dbReference>
<feature type="domain" description="Peptidase C1A papain C-terminal" evidence="5">
    <location>
        <begin position="166"/>
        <end position="410"/>
    </location>
</feature>
<name>A0ABQ6N5F3_9STRA</name>
<evidence type="ECO:0000256" key="1">
    <source>
        <dbReference type="ARBA" id="ARBA00008455"/>
    </source>
</evidence>
<dbReference type="Pfam" id="PF00112">
    <property type="entry name" value="Peptidase_C1"/>
    <property type="match status" value="1"/>
</dbReference>
<dbReference type="InterPro" id="IPR025661">
    <property type="entry name" value="Pept_asp_AS"/>
</dbReference>
<evidence type="ECO:0000256" key="2">
    <source>
        <dbReference type="ARBA" id="ARBA00023145"/>
    </source>
</evidence>
<dbReference type="InterPro" id="IPR013128">
    <property type="entry name" value="Peptidase_C1A"/>
</dbReference>
<dbReference type="Pfam" id="PF08246">
    <property type="entry name" value="Inhibitor_I29"/>
    <property type="match status" value="1"/>
</dbReference>
<keyword evidence="4" id="KW-0732">Signal</keyword>
<keyword evidence="8" id="KW-1185">Reference proteome</keyword>
<dbReference type="InterPro" id="IPR000668">
    <property type="entry name" value="Peptidase_C1A_C"/>
</dbReference>
<feature type="chain" id="PRO_5045435558" description="Peptidase C1A papain C-terminal domain-containing protein" evidence="4">
    <location>
        <begin position="16"/>
        <end position="412"/>
    </location>
</feature>
<evidence type="ECO:0000313" key="7">
    <source>
        <dbReference type="EMBL" id="GMI40551.1"/>
    </source>
</evidence>
<comment type="similarity">
    <text evidence="1">Belongs to the peptidase C1 family.</text>
</comment>
<dbReference type="InterPro" id="IPR039417">
    <property type="entry name" value="Peptidase_C1A_papain-like"/>
</dbReference>
<evidence type="ECO:0000259" key="5">
    <source>
        <dbReference type="SMART" id="SM00645"/>
    </source>
</evidence>
<dbReference type="Proteomes" id="UP001165060">
    <property type="component" value="Unassembled WGS sequence"/>
</dbReference>
<feature type="signal peptide" evidence="4">
    <location>
        <begin position="1"/>
        <end position="15"/>
    </location>
</feature>
<dbReference type="PROSITE" id="PS00639">
    <property type="entry name" value="THIOL_PROTEASE_HIS"/>
    <property type="match status" value="1"/>
</dbReference>
<evidence type="ECO:0000256" key="3">
    <source>
        <dbReference type="ARBA" id="ARBA00023157"/>
    </source>
</evidence>
<dbReference type="CDD" id="cd02248">
    <property type="entry name" value="Peptidase_C1A"/>
    <property type="match status" value="1"/>
</dbReference>
<dbReference type="InterPro" id="IPR025660">
    <property type="entry name" value="Pept_his_AS"/>
</dbReference>
<evidence type="ECO:0008006" key="9">
    <source>
        <dbReference type="Google" id="ProtNLM"/>
    </source>
</evidence>
<accession>A0ABQ6N5F3</accession>
<gene>
    <name evidence="7" type="ORF">TeGR_g13657</name>
</gene>
<dbReference type="InterPro" id="IPR013201">
    <property type="entry name" value="Prot_inhib_I29"/>
</dbReference>
<keyword evidence="2" id="KW-0865">Zymogen</keyword>
<dbReference type="InterPro" id="IPR000169">
    <property type="entry name" value="Pept_cys_AS"/>
</dbReference>
<protein>
    <recommendedName>
        <fullName evidence="9">Peptidase C1A papain C-terminal domain-containing protein</fullName>
    </recommendedName>
</protein>
<dbReference type="EMBL" id="BRYB01000942">
    <property type="protein sequence ID" value="GMI40551.1"/>
    <property type="molecule type" value="Genomic_DNA"/>
</dbReference>